<accession>A0A2T5C2W3</accession>
<dbReference type="Gene3D" id="3.10.450.50">
    <property type="match status" value="1"/>
</dbReference>
<organism evidence="1 2">
    <name type="scientific">Mangrovibacterium marinum</name>
    <dbReference type="NCBI Taxonomy" id="1639118"/>
    <lineage>
        <taxon>Bacteria</taxon>
        <taxon>Pseudomonadati</taxon>
        <taxon>Bacteroidota</taxon>
        <taxon>Bacteroidia</taxon>
        <taxon>Marinilabiliales</taxon>
        <taxon>Prolixibacteraceae</taxon>
        <taxon>Mangrovibacterium</taxon>
    </lineage>
</organism>
<reference evidence="1 2" key="1">
    <citation type="submission" date="2018-04" db="EMBL/GenBank/DDBJ databases">
        <title>Genomic Encyclopedia of Archaeal and Bacterial Type Strains, Phase II (KMG-II): from individual species to whole genera.</title>
        <authorList>
            <person name="Goeker M."/>
        </authorList>
    </citation>
    <scope>NUCLEOTIDE SEQUENCE [LARGE SCALE GENOMIC DNA]</scope>
    <source>
        <strain evidence="1 2">DSM 28823</strain>
    </source>
</reference>
<sequence>MKQILLLVAVSFTAILLHSCGVKESPTQFIQNCYKAICNGQFEELGTKLELADVRKAVFEDHNKKVIDFFHSEARQTDKETLAGLFEVTAIEEHIAEDKQFATINYKLKINGGRSYTMQANLTKGKEGWKICPTKGALDFLGYEDVLLYLPTLDNNLSGEELAAFQKEPQNEVPEDFHCGRAAVKPKERDKAADFIDLKGNKIFSTKFNALFSDQKEFKLGLLGDKDINGNAAMSKRTAHAFPINKLQLFMPEFNWKDANADQIFYTDLRKSDVEIAALSWKYGTEFVYGNKRLFDYGQTDDRVLFEGFRGADGNFKIIRYR</sequence>
<comment type="caution">
    <text evidence="1">The sequence shown here is derived from an EMBL/GenBank/DDBJ whole genome shotgun (WGS) entry which is preliminary data.</text>
</comment>
<evidence type="ECO:0000313" key="2">
    <source>
        <dbReference type="Proteomes" id="UP000243525"/>
    </source>
</evidence>
<name>A0A2T5C2W3_9BACT</name>
<proteinExistence type="predicted"/>
<dbReference type="RefSeq" id="WP_146161465.1">
    <property type="nucleotide sequence ID" value="NZ_OY782574.1"/>
</dbReference>
<dbReference type="Proteomes" id="UP000243525">
    <property type="component" value="Unassembled WGS sequence"/>
</dbReference>
<dbReference type="EMBL" id="QAAD01000006">
    <property type="protein sequence ID" value="PTN09071.1"/>
    <property type="molecule type" value="Genomic_DNA"/>
</dbReference>
<protein>
    <submittedName>
        <fullName evidence="1">Uncharacterized protein</fullName>
    </submittedName>
</protein>
<gene>
    <name evidence="1" type="ORF">C8N47_106171</name>
</gene>
<keyword evidence="2" id="KW-1185">Reference proteome</keyword>
<dbReference type="AlphaFoldDB" id="A0A2T5C2W3"/>
<evidence type="ECO:0000313" key="1">
    <source>
        <dbReference type="EMBL" id="PTN09071.1"/>
    </source>
</evidence>